<dbReference type="Gene3D" id="1.10.260.40">
    <property type="entry name" value="lambda repressor-like DNA-binding domains"/>
    <property type="match status" value="1"/>
</dbReference>
<keyword evidence="1" id="KW-0472">Membrane</keyword>
<keyword evidence="1" id="KW-1133">Transmembrane helix</keyword>
<keyword evidence="1" id="KW-0812">Transmembrane</keyword>
<dbReference type="SUPFAM" id="SSF47413">
    <property type="entry name" value="lambda repressor-like DNA-binding domains"/>
    <property type="match status" value="1"/>
</dbReference>
<comment type="caution">
    <text evidence="2">The sequence shown here is derived from an EMBL/GenBank/DDBJ whole genome shotgun (WGS) entry which is preliminary data.</text>
</comment>
<dbReference type="InterPro" id="IPR010982">
    <property type="entry name" value="Lambda_DNA-bd_dom_sf"/>
</dbReference>
<dbReference type="Proteomes" id="UP000295565">
    <property type="component" value="Unassembled WGS sequence"/>
</dbReference>
<dbReference type="GO" id="GO:0003677">
    <property type="term" value="F:DNA binding"/>
    <property type="evidence" value="ECO:0007669"/>
    <property type="project" value="InterPro"/>
</dbReference>
<organism evidence="2 3">
    <name type="scientific">Celerinatantimonas diazotrophica</name>
    <dbReference type="NCBI Taxonomy" id="412034"/>
    <lineage>
        <taxon>Bacteria</taxon>
        <taxon>Pseudomonadati</taxon>
        <taxon>Pseudomonadota</taxon>
        <taxon>Gammaproteobacteria</taxon>
        <taxon>Celerinatantimonadaceae</taxon>
        <taxon>Celerinatantimonas</taxon>
    </lineage>
</organism>
<evidence type="ECO:0008006" key="4">
    <source>
        <dbReference type="Google" id="ProtNLM"/>
    </source>
</evidence>
<evidence type="ECO:0000313" key="3">
    <source>
        <dbReference type="Proteomes" id="UP000295565"/>
    </source>
</evidence>
<protein>
    <recommendedName>
        <fullName evidence="4">Helix-turn-helix protein</fullName>
    </recommendedName>
</protein>
<dbReference type="AlphaFoldDB" id="A0A4R1JLU0"/>
<dbReference type="EMBL" id="SMGD01000013">
    <property type="protein sequence ID" value="TCK52034.1"/>
    <property type="molecule type" value="Genomic_DNA"/>
</dbReference>
<feature type="transmembrane region" description="Helical" evidence="1">
    <location>
        <begin position="84"/>
        <end position="108"/>
    </location>
</feature>
<keyword evidence="3" id="KW-1185">Reference proteome</keyword>
<sequence length="109" mass="13171">MDFRAWRIYRGYTKRQLAHLCKVSTRCIRNIEKEQKASADLTTKLYSILSIPPDSPYPPAFRNEQKRQNDVTKINEIGHWFRRIAYLMIVILLIFLFKNWFITFINLFK</sequence>
<reference evidence="2 3" key="1">
    <citation type="submission" date="2019-03" db="EMBL/GenBank/DDBJ databases">
        <title>Genomic Encyclopedia of Type Strains, Phase IV (KMG-IV): sequencing the most valuable type-strain genomes for metagenomic binning, comparative biology and taxonomic classification.</title>
        <authorList>
            <person name="Goeker M."/>
        </authorList>
    </citation>
    <scope>NUCLEOTIDE SEQUENCE [LARGE SCALE GENOMIC DNA]</scope>
    <source>
        <strain evidence="2 3">DSM 18577</strain>
    </source>
</reference>
<accession>A0A4R1JLU0</accession>
<proteinExistence type="predicted"/>
<evidence type="ECO:0000313" key="2">
    <source>
        <dbReference type="EMBL" id="TCK52034.1"/>
    </source>
</evidence>
<name>A0A4R1JLU0_9GAMM</name>
<gene>
    <name evidence="2" type="ORF">EV690_2134</name>
</gene>
<evidence type="ECO:0000256" key="1">
    <source>
        <dbReference type="SAM" id="Phobius"/>
    </source>
</evidence>